<evidence type="ECO:0000313" key="2">
    <source>
        <dbReference type="EMBL" id="BDZ50374.1"/>
    </source>
</evidence>
<keyword evidence="1" id="KW-1133">Transmembrane helix</keyword>
<keyword evidence="3" id="KW-1185">Reference proteome</keyword>
<sequence length="71" mass="7601">MTAAAIAMPRTRRLGGTLAALLFVAVFPANVRMARSYLRSSKTTARQKAVAVVRLPLQIPLVLAGLALRRG</sequence>
<dbReference type="EMBL" id="AP027732">
    <property type="protein sequence ID" value="BDZ50374.1"/>
    <property type="molecule type" value="Genomic_DNA"/>
</dbReference>
<evidence type="ECO:0008006" key="4">
    <source>
        <dbReference type="Google" id="ProtNLM"/>
    </source>
</evidence>
<accession>A0ABM8GQ30</accession>
<feature type="transmembrane region" description="Helical" evidence="1">
    <location>
        <begin position="49"/>
        <end position="68"/>
    </location>
</feature>
<reference evidence="3" key="1">
    <citation type="journal article" date="2019" name="Int. J. Syst. Evol. Microbiol.">
        <title>The Global Catalogue of Microorganisms (GCM) 10K type strain sequencing project: providing services to taxonomists for standard genome sequencing and annotation.</title>
        <authorList>
            <consortium name="The Broad Institute Genomics Platform"/>
            <consortium name="The Broad Institute Genome Sequencing Center for Infectious Disease"/>
            <person name="Wu L."/>
            <person name="Ma J."/>
        </authorList>
    </citation>
    <scope>NUCLEOTIDE SEQUENCE [LARGE SCALE GENOMIC DNA]</scope>
    <source>
        <strain evidence="3">NBRC 108728</strain>
    </source>
</reference>
<keyword evidence="1" id="KW-0812">Transmembrane</keyword>
<name>A0ABM8GQ30_9MICO</name>
<dbReference type="RefSeq" id="WP_350271540.1">
    <property type="nucleotide sequence ID" value="NZ_AP027732.1"/>
</dbReference>
<keyword evidence="1" id="KW-0472">Membrane</keyword>
<evidence type="ECO:0000313" key="3">
    <source>
        <dbReference type="Proteomes" id="UP001321486"/>
    </source>
</evidence>
<protein>
    <recommendedName>
        <fullName evidence="4">Secreted protein</fullName>
    </recommendedName>
</protein>
<gene>
    <name evidence="2" type="ORF">GCM10025867_26150</name>
</gene>
<evidence type="ECO:0000256" key="1">
    <source>
        <dbReference type="SAM" id="Phobius"/>
    </source>
</evidence>
<dbReference type="Proteomes" id="UP001321486">
    <property type="component" value="Chromosome"/>
</dbReference>
<proteinExistence type="predicted"/>
<organism evidence="2 3">
    <name type="scientific">Frondihabitans sucicola</name>
    <dbReference type="NCBI Taxonomy" id="1268041"/>
    <lineage>
        <taxon>Bacteria</taxon>
        <taxon>Bacillati</taxon>
        <taxon>Actinomycetota</taxon>
        <taxon>Actinomycetes</taxon>
        <taxon>Micrococcales</taxon>
        <taxon>Microbacteriaceae</taxon>
        <taxon>Frondihabitans</taxon>
    </lineage>
</organism>